<sequence>MKSRSKNHGYFERRSKEAITSLRWRDDCDRNENDNIGNSVPVVSTTNSTPTKSALRNHSALTRYCPAGHVLANNVPLLQRQEYLQQLQKLGTSILPSVGCDACSKDIEEDRIGATCTVCDIDFCQACYHDSGKSVEDLLSQARDKATCQVECCPMSSAASVEGSLRSFNSTQEFCAAGHELVEIATLVRQRYLQDRDQLDILPIIECDCCSKVIRDDIIAGCDMECDIDICKDCFKNGQSYENVLEERRPENMREHELSCNTHYQQRYNGRRPTYRGTGRVSYDEYPDPTAFQWKFTGSSKSKPVEYFEKDFGPEVGVVLLDMYYTTGTVKTVLIHSNCSARIEQRVLFSNDQPTISTQSFRKILKDPCSHNNRRYKPVGKTSSKLLL</sequence>
<proteinExistence type="predicted"/>
<name>A0A9K3KL77_9STRA</name>
<dbReference type="OrthoDB" id="53794at2759"/>
<dbReference type="EMBL" id="JAGRRH010000022">
    <property type="protein sequence ID" value="KAG7345075.1"/>
    <property type="molecule type" value="Genomic_DNA"/>
</dbReference>
<reference evidence="1" key="2">
    <citation type="submission" date="2021-04" db="EMBL/GenBank/DDBJ databases">
        <authorList>
            <person name="Podell S."/>
        </authorList>
    </citation>
    <scope>NUCLEOTIDE SEQUENCE</scope>
    <source>
        <strain evidence="1">Hildebrandi</strain>
    </source>
</reference>
<protein>
    <submittedName>
        <fullName evidence="1">Uncharacterized protein</fullName>
    </submittedName>
</protein>
<evidence type="ECO:0000313" key="2">
    <source>
        <dbReference type="Proteomes" id="UP000693970"/>
    </source>
</evidence>
<dbReference type="AlphaFoldDB" id="A0A9K3KL77"/>
<gene>
    <name evidence="1" type="ORF">IV203_032606</name>
</gene>
<organism evidence="1 2">
    <name type="scientific">Nitzschia inconspicua</name>
    <dbReference type="NCBI Taxonomy" id="303405"/>
    <lineage>
        <taxon>Eukaryota</taxon>
        <taxon>Sar</taxon>
        <taxon>Stramenopiles</taxon>
        <taxon>Ochrophyta</taxon>
        <taxon>Bacillariophyta</taxon>
        <taxon>Bacillariophyceae</taxon>
        <taxon>Bacillariophycidae</taxon>
        <taxon>Bacillariales</taxon>
        <taxon>Bacillariaceae</taxon>
        <taxon>Nitzschia</taxon>
    </lineage>
</organism>
<keyword evidence="2" id="KW-1185">Reference proteome</keyword>
<evidence type="ECO:0000313" key="1">
    <source>
        <dbReference type="EMBL" id="KAG7345075.1"/>
    </source>
</evidence>
<reference evidence="1" key="1">
    <citation type="journal article" date="2021" name="Sci. Rep.">
        <title>Diploid genomic architecture of Nitzschia inconspicua, an elite biomass production diatom.</title>
        <authorList>
            <person name="Oliver A."/>
            <person name="Podell S."/>
            <person name="Pinowska A."/>
            <person name="Traller J.C."/>
            <person name="Smith S.R."/>
            <person name="McClure R."/>
            <person name="Beliaev A."/>
            <person name="Bohutskyi P."/>
            <person name="Hill E.A."/>
            <person name="Rabines A."/>
            <person name="Zheng H."/>
            <person name="Allen L.Z."/>
            <person name="Kuo A."/>
            <person name="Grigoriev I.V."/>
            <person name="Allen A.E."/>
            <person name="Hazlebeck D."/>
            <person name="Allen E.E."/>
        </authorList>
    </citation>
    <scope>NUCLEOTIDE SEQUENCE</scope>
    <source>
        <strain evidence="1">Hildebrandi</strain>
    </source>
</reference>
<comment type="caution">
    <text evidence="1">The sequence shown here is derived from an EMBL/GenBank/DDBJ whole genome shotgun (WGS) entry which is preliminary data.</text>
</comment>
<dbReference type="Proteomes" id="UP000693970">
    <property type="component" value="Unassembled WGS sequence"/>
</dbReference>
<accession>A0A9K3KL77</accession>